<organism evidence="1 2">
    <name type="scientific">Potamilus streckersoni</name>
    <dbReference type="NCBI Taxonomy" id="2493646"/>
    <lineage>
        <taxon>Eukaryota</taxon>
        <taxon>Metazoa</taxon>
        <taxon>Spiralia</taxon>
        <taxon>Lophotrochozoa</taxon>
        <taxon>Mollusca</taxon>
        <taxon>Bivalvia</taxon>
        <taxon>Autobranchia</taxon>
        <taxon>Heteroconchia</taxon>
        <taxon>Palaeoheterodonta</taxon>
        <taxon>Unionida</taxon>
        <taxon>Unionoidea</taxon>
        <taxon>Unionidae</taxon>
        <taxon>Ambleminae</taxon>
        <taxon>Lampsilini</taxon>
        <taxon>Potamilus</taxon>
    </lineage>
</organism>
<proteinExistence type="predicted"/>
<keyword evidence="2" id="KW-1185">Reference proteome</keyword>
<sequence length="85" mass="9579">RVENGELTVSCLGVNDINSRGMYINNADLGQKRLEAIKQDMKKVISDLMQTISTRFWNDWTSVNHDHVTCKVFPRANLGLAVSTL</sequence>
<evidence type="ECO:0000313" key="1">
    <source>
        <dbReference type="EMBL" id="KAK3595040.1"/>
    </source>
</evidence>
<evidence type="ECO:0000313" key="2">
    <source>
        <dbReference type="Proteomes" id="UP001195483"/>
    </source>
</evidence>
<feature type="non-terminal residue" evidence="1">
    <location>
        <position position="85"/>
    </location>
</feature>
<dbReference type="EMBL" id="JAEAOA010000200">
    <property type="protein sequence ID" value="KAK3595040.1"/>
    <property type="molecule type" value="Genomic_DNA"/>
</dbReference>
<accession>A0AAE0SN79</accession>
<protein>
    <submittedName>
        <fullName evidence="1">Uncharacterized protein</fullName>
    </submittedName>
</protein>
<reference evidence="1" key="1">
    <citation type="journal article" date="2021" name="Genome Biol. Evol.">
        <title>A High-Quality Reference Genome for a Parasitic Bivalve with Doubly Uniparental Inheritance (Bivalvia: Unionida).</title>
        <authorList>
            <person name="Smith C.H."/>
        </authorList>
    </citation>
    <scope>NUCLEOTIDE SEQUENCE</scope>
    <source>
        <strain evidence="1">CHS0354</strain>
    </source>
</reference>
<dbReference type="Proteomes" id="UP001195483">
    <property type="component" value="Unassembled WGS sequence"/>
</dbReference>
<gene>
    <name evidence="1" type="ORF">CHS0354_002316</name>
</gene>
<dbReference type="AlphaFoldDB" id="A0AAE0SN79"/>
<comment type="caution">
    <text evidence="1">The sequence shown here is derived from an EMBL/GenBank/DDBJ whole genome shotgun (WGS) entry which is preliminary data.</text>
</comment>
<reference evidence="1" key="2">
    <citation type="journal article" date="2021" name="Genome Biol. Evol.">
        <title>Developing a high-quality reference genome for a parasitic bivalve with doubly uniparental inheritance (Bivalvia: Unionida).</title>
        <authorList>
            <person name="Smith C.H."/>
        </authorList>
    </citation>
    <scope>NUCLEOTIDE SEQUENCE</scope>
    <source>
        <strain evidence="1">CHS0354</strain>
        <tissue evidence="1">Mantle</tissue>
    </source>
</reference>
<feature type="non-terminal residue" evidence="1">
    <location>
        <position position="1"/>
    </location>
</feature>
<reference evidence="1" key="3">
    <citation type="submission" date="2023-05" db="EMBL/GenBank/DDBJ databases">
        <authorList>
            <person name="Smith C.H."/>
        </authorList>
    </citation>
    <scope>NUCLEOTIDE SEQUENCE</scope>
    <source>
        <strain evidence="1">CHS0354</strain>
        <tissue evidence="1">Mantle</tissue>
    </source>
</reference>
<name>A0AAE0SN79_9BIVA</name>